<keyword evidence="2" id="KW-1185">Reference proteome</keyword>
<protein>
    <submittedName>
        <fullName evidence="1">Uncharacterized protein</fullName>
    </submittedName>
</protein>
<organism evidence="1 2">
    <name type="scientific">Trema orientale</name>
    <name type="common">Charcoal tree</name>
    <name type="synonym">Celtis orientalis</name>
    <dbReference type="NCBI Taxonomy" id="63057"/>
    <lineage>
        <taxon>Eukaryota</taxon>
        <taxon>Viridiplantae</taxon>
        <taxon>Streptophyta</taxon>
        <taxon>Embryophyta</taxon>
        <taxon>Tracheophyta</taxon>
        <taxon>Spermatophyta</taxon>
        <taxon>Magnoliopsida</taxon>
        <taxon>eudicotyledons</taxon>
        <taxon>Gunneridae</taxon>
        <taxon>Pentapetalae</taxon>
        <taxon>rosids</taxon>
        <taxon>fabids</taxon>
        <taxon>Rosales</taxon>
        <taxon>Cannabaceae</taxon>
        <taxon>Trema</taxon>
    </lineage>
</organism>
<dbReference type="Proteomes" id="UP000237000">
    <property type="component" value="Unassembled WGS sequence"/>
</dbReference>
<dbReference type="OrthoDB" id="10357633at2759"/>
<proteinExistence type="predicted"/>
<comment type="caution">
    <text evidence="1">The sequence shown here is derived from an EMBL/GenBank/DDBJ whole genome shotgun (WGS) entry which is preliminary data.</text>
</comment>
<gene>
    <name evidence="1" type="ORF">TorRG33x02_252410</name>
</gene>
<dbReference type="AlphaFoldDB" id="A0A2P5DGQ5"/>
<name>A0A2P5DGQ5_TREOI</name>
<reference evidence="2" key="1">
    <citation type="submission" date="2016-06" db="EMBL/GenBank/DDBJ databases">
        <title>Parallel loss of symbiosis genes in relatives of nitrogen-fixing non-legume Parasponia.</title>
        <authorList>
            <person name="Van Velzen R."/>
            <person name="Holmer R."/>
            <person name="Bu F."/>
            <person name="Rutten L."/>
            <person name="Van Zeijl A."/>
            <person name="Liu W."/>
            <person name="Santuari L."/>
            <person name="Cao Q."/>
            <person name="Sharma T."/>
            <person name="Shen D."/>
            <person name="Roswanjaya Y."/>
            <person name="Wardhani T."/>
            <person name="Kalhor M.S."/>
            <person name="Jansen J."/>
            <person name="Van den Hoogen J."/>
            <person name="Gungor B."/>
            <person name="Hartog M."/>
            <person name="Hontelez J."/>
            <person name="Verver J."/>
            <person name="Yang W.-C."/>
            <person name="Schijlen E."/>
            <person name="Repin R."/>
            <person name="Schilthuizen M."/>
            <person name="Schranz E."/>
            <person name="Heidstra R."/>
            <person name="Miyata K."/>
            <person name="Fedorova E."/>
            <person name="Kohlen W."/>
            <person name="Bisseling T."/>
            <person name="Smit S."/>
            <person name="Geurts R."/>
        </authorList>
    </citation>
    <scope>NUCLEOTIDE SEQUENCE [LARGE SCALE GENOMIC DNA]</scope>
    <source>
        <strain evidence="2">cv. RG33-2</strain>
    </source>
</reference>
<evidence type="ECO:0000313" key="1">
    <source>
        <dbReference type="EMBL" id="PON72443.1"/>
    </source>
</evidence>
<evidence type="ECO:0000313" key="2">
    <source>
        <dbReference type="Proteomes" id="UP000237000"/>
    </source>
</evidence>
<dbReference type="InParanoid" id="A0A2P5DGQ5"/>
<accession>A0A2P5DGQ5</accession>
<sequence length="71" mass="8002">MDQIIQKDKQTKPCGKGVREYGVATQSAQRDRVGFIYVGGSSQALCRCHRCQKIVPSHTSHPYFHLISLQL</sequence>
<dbReference type="EMBL" id="JXTC01000272">
    <property type="protein sequence ID" value="PON72443.1"/>
    <property type="molecule type" value="Genomic_DNA"/>
</dbReference>